<accession>A0AAD9AUA5</accession>
<dbReference type="GO" id="GO:0005506">
    <property type="term" value="F:iron ion binding"/>
    <property type="evidence" value="ECO:0007669"/>
    <property type="project" value="InterPro"/>
</dbReference>
<sequence>MSSEVLPILAMNHFILAGLIILLPLVFLTVRSDSKDDPPSMAETIPFVSNTFQYMTNSRAFMQRASQALRSKNIVKLRLGPVRVYLIKGGQQIQAMFRKSTAMSSDKFVIMVLKKLQGSPEQDVARFANDKTGRLKTPEAGFENVPEDQRYWHTLHQITTKNLSIIENTSQLASKYIDFLGEALEKQPLGEWSTVRVFEYLRKDMAESAVKSLAGTRLLEINPGFIDQFWKFDGVSHQVLNGLPQWINPKPARERDKLLAMTEKFLNQEFDKFDWHGLGTDTYWEPTFGCGYSRDLQKWTYDQNMTMRTRAGFLAMSIFAVNSNTVPVTTWFIMELLKDPGLFDAVRAEASEALLIDPQTGKRGFDCQKLISSPLLQSIYIECMRLHVSIGITREIMEDTVLDGYRLKKGSLIQAPTNLGHQDDDVWARDGHPASEFWAERHVRHIQKVDETTGEVKIEKMFVMAGKPSDFFPFGGGVSMCPGRHFAKQEILLTVATLVTKFDMEILEWTHMDGRKSDRPAKDNEKYFLNAAVPPDRDVRIRWKRLWWPDGHRKSVITGERLWKRSRRTGEGSF</sequence>
<evidence type="ECO:0000256" key="2">
    <source>
        <dbReference type="ARBA" id="ARBA00010617"/>
    </source>
</evidence>
<keyword evidence="3 7" id="KW-0349">Heme</keyword>
<dbReference type="GO" id="GO:0016705">
    <property type="term" value="F:oxidoreductase activity, acting on paired donors, with incorporation or reduction of molecular oxygen"/>
    <property type="evidence" value="ECO:0007669"/>
    <property type="project" value="InterPro"/>
</dbReference>
<dbReference type="SUPFAM" id="SSF48264">
    <property type="entry name" value="Cytochrome P450"/>
    <property type="match status" value="1"/>
</dbReference>
<keyword evidence="8" id="KW-0812">Transmembrane</keyword>
<evidence type="ECO:0000256" key="7">
    <source>
        <dbReference type="PIRSR" id="PIRSR602403-1"/>
    </source>
</evidence>
<reference evidence="9" key="1">
    <citation type="submission" date="2023-01" db="EMBL/GenBank/DDBJ databases">
        <title>Colletotrichum chrysophilum M932 genome sequence.</title>
        <authorList>
            <person name="Baroncelli R."/>
        </authorList>
    </citation>
    <scope>NUCLEOTIDE SEQUENCE</scope>
    <source>
        <strain evidence="9">M932</strain>
    </source>
</reference>
<gene>
    <name evidence="9" type="ORF">CCHR01_02719</name>
</gene>
<evidence type="ECO:0000313" key="10">
    <source>
        <dbReference type="Proteomes" id="UP001243330"/>
    </source>
</evidence>
<feature type="transmembrane region" description="Helical" evidence="8">
    <location>
        <begin position="313"/>
        <end position="334"/>
    </location>
</feature>
<keyword evidence="4 7" id="KW-0479">Metal-binding</keyword>
<keyword evidence="6" id="KW-0503">Monooxygenase</keyword>
<evidence type="ECO:0000256" key="6">
    <source>
        <dbReference type="ARBA" id="ARBA00023033"/>
    </source>
</evidence>
<dbReference type="AlphaFoldDB" id="A0AAD9AUA5"/>
<dbReference type="GO" id="GO:0008395">
    <property type="term" value="F:steroid hydroxylase activity"/>
    <property type="evidence" value="ECO:0007669"/>
    <property type="project" value="TreeGrafter"/>
</dbReference>
<proteinExistence type="inferred from homology"/>
<evidence type="ECO:0000256" key="8">
    <source>
        <dbReference type="SAM" id="Phobius"/>
    </source>
</evidence>
<dbReference type="PRINTS" id="PR00465">
    <property type="entry name" value="EP450IV"/>
</dbReference>
<dbReference type="InterPro" id="IPR036396">
    <property type="entry name" value="Cyt_P450_sf"/>
</dbReference>
<evidence type="ECO:0000313" key="9">
    <source>
        <dbReference type="EMBL" id="KAK1854678.1"/>
    </source>
</evidence>
<keyword evidence="6" id="KW-0560">Oxidoreductase</keyword>
<keyword evidence="10" id="KW-1185">Reference proteome</keyword>
<dbReference type="InterPro" id="IPR001128">
    <property type="entry name" value="Cyt_P450"/>
</dbReference>
<dbReference type="PANTHER" id="PTHR24304:SF2">
    <property type="entry name" value="24-HYDROXYCHOLESTEROL 7-ALPHA-HYDROXYLASE"/>
    <property type="match status" value="1"/>
</dbReference>
<feature type="binding site" description="axial binding residue" evidence="7">
    <location>
        <position position="481"/>
    </location>
    <ligand>
        <name>heme</name>
        <dbReference type="ChEBI" id="CHEBI:30413"/>
    </ligand>
    <ligandPart>
        <name>Fe</name>
        <dbReference type="ChEBI" id="CHEBI:18248"/>
    </ligandPart>
</feature>
<dbReference type="Gene3D" id="1.10.630.10">
    <property type="entry name" value="Cytochrome P450"/>
    <property type="match status" value="1"/>
</dbReference>
<dbReference type="CDD" id="cd11040">
    <property type="entry name" value="CYP7_CYP8-like"/>
    <property type="match status" value="1"/>
</dbReference>
<evidence type="ECO:0000256" key="4">
    <source>
        <dbReference type="ARBA" id="ARBA00022723"/>
    </source>
</evidence>
<dbReference type="Pfam" id="PF00067">
    <property type="entry name" value="p450"/>
    <property type="match status" value="1"/>
</dbReference>
<dbReference type="InterPro" id="IPR050529">
    <property type="entry name" value="CYP450_sterol_14alpha_dmase"/>
</dbReference>
<keyword evidence="8" id="KW-1133">Transmembrane helix</keyword>
<evidence type="ECO:0000256" key="3">
    <source>
        <dbReference type="ARBA" id="ARBA00022617"/>
    </source>
</evidence>
<evidence type="ECO:0000256" key="5">
    <source>
        <dbReference type="ARBA" id="ARBA00023004"/>
    </source>
</evidence>
<keyword evidence="5 7" id="KW-0408">Iron</keyword>
<feature type="transmembrane region" description="Helical" evidence="8">
    <location>
        <begin position="6"/>
        <end position="30"/>
    </location>
</feature>
<dbReference type="GO" id="GO:0020037">
    <property type="term" value="F:heme binding"/>
    <property type="evidence" value="ECO:0007669"/>
    <property type="project" value="InterPro"/>
</dbReference>
<dbReference type="InterPro" id="IPR002403">
    <property type="entry name" value="Cyt_P450_E_grp-IV"/>
</dbReference>
<comment type="caution">
    <text evidence="9">The sequence shown here is derived from an EMBL/GenBank/DDBJ whole genome shotgun (WGS) entry which is preliminary data.</text>
</comment>
<name>A0AAD9AUA5_9PEZI</name>
<comment type="cofactor">
    <cofactor evidence="1 7">
        <name>heme</name>
        <dbReference type="ChEBI" id="CHEBI:30413"/>
    </cofactor>
</comment>
<organism evidence="9 10">
    <name type="scientific">Colletotrichum chrysophilum</name>
    <dbReference type="NCBI Taxonomy" id="1836956"/>
    <lineage>
        <taxon>Eukaryota</taxon>
        <taxon>Fungi</taxon>
        <taxon>Dikarya</taxon>
        <taxon>Ascomycota</taxon>
        <taxon>Pezizomycotina</taxon>
        <taxon>Sordariomycetes</taxon>
        <taxon>Hypocreomycetidae</taxon>
        <taxon>Glomerellales</taxon>
        <taxon>Glomerellaceae</taxon>
        <taxon>Colletotrichum</taxon>
        <taxon>Colletotrichum gloeosporioides species complex</taxon>
    </lineage>
</organism>
<keyword evidence="8" id="KW-0472">Membrane</keyword>
<comment type="similarity">
    <text evidence="2">Belongs to the cytochrome P450 family.</text>
</comment>
<dbReference type="EMBL" id="JAQOWY010000033">
    <property type="protein sequence ID" value="KAK1854678.1"/>
    <property type="molecule type" value="Genomic_DNA"/>
</dbReference>
<protein>
    <submittedName>
        <fullName evidence="9">Cytochrome p450 family protein</fullName>
    </submittedName>
</protein>
<dbReference type="PANTHER" id="PTHR24304">
    <property type="entry name" value="CYTOCHROME P450 FAMILY 7"/>
    <property type="match status" value="1"/>
</dbReference>
<evidence type="ECO:0000256" key="1">
    <source>
        <dbReference type="ARBA" id="ARBA00001971"/>
    </source>
</evidence>
<dbReference type="Proteomes" id="UP001243330">
    <property type="component" value="Unassembled WGS sequence"/>
</dbReference>